<feature type="transmembrane region" description="Helical" evidence="8">
    <location>
        <begin position="196"/>
        <end position="216"/>
    </location>
</feature>
<gene>
    <name evidence="10" type="primary">pomA_1</name>
    <name evidence="10" type="ORF">CAGA_03060</name>
</gene>
<evidence type="ECO:0000256" key="3">
    <source>
        <dbReference type="ARBA" id="ARBA00022448"/>
    </source>
</evidence>
<accession>A0A4Z0Y4V9</accession>
<protein>
    <submittedName>
        <fullName evidence="10">Chemotaxis protein PomA</fullName>
    </submittedName>
</protein>
<comment type="similarity">
    <text evidence="2">Belongs to the MotA family.</text>
</comment>
<reference evidence="10 11" key="1">
    <citation type="submission" date="2019-04" db="EMBL/GenBank/DDBJ databases">
        <authorList>
            <person name="Poehlein A."/>
            <person name="Bengelsdorf F.R."/>
            <person name="Duerre P."/>
            <person name="Daniel R."/>
        </authorList>
    </citation>
    <scope>NUCLEOTIDE SEQUENCE [LARGE SCALE GENOMIC DNA]</scope>
    <source>
        <strain evidence="10 11">BS-1</strain>
    </source>
</reference>
<evidence type="ECO:0000313" key="10">
    <source>
        <dbReference type="EMBL" id="TGJ77897.1"/>
    </source>
</evidence>
<feature type="transmembrane region" description="Helical" evidence="8">
    <location>
        <begin position="155"/>
        <end position="176"/>
    </location>
</feature>
<keyword evidence="7 8" id="KW-0472">Membrane</keyword>
<evidence type="ECO:0000256" key="6">
    <source>
        <dbReference type="ARBA" id="ARBA00022989"/>
    </source>
</evidence>
<feature type="domain" description="MotA/TolQ/ExbB proton channel" evidence="9">
    <location>
        <begin position="107"/>
        <end position="226"/>
    </location>
</feature>
<dbReference type="PANTHER" id="PTHR30433:SF2">
    <property type="entry name" value="MOTILITY PROTEIN A"/>
    <property type="match status" value="1"/>
</dbReference>
<comment type="caution">
    <text evidence="10">The sequence shown here is derived from an EMBL/GenBank/DDBJ whole genome shotgun (WGS) entry which is preliminary data.</text>
</comment>
<dbReference type="InterPro" id="IPR047055">
    <property type="entry name" value="MotA-like"/>
</dbReference>
<feature type="transmembrane region" description="Helical" evidence="8">
    <location>
        <begin position="42"/>
        <end position="64"/>
    </location>
</feature>
<dbReference type="GO" id="GO:0071978">
    <property type="term" value="P:bacterial-type flagellum-dependent swarming motility"/>
    <property type="evidence" value="ECO:0007669"/>
    <property type="project" value="InterPro"/>
</dbReference>
<evidence type="ECO:0000256" key="8">
    <source>
        <dbReference type="SAM" id="Phobius"/>
    </source>
</evidence>
<dbReference type="PROSITE" id="PS01307">
    <property type="entry name" value="MOTA"/>
    <property type="match status" value="1"/>
</dbReference>
<organism evidence="10 11">
    <name type="scientific">Caproiciproducens galactitolivorans</name>
    <dbReference type="NCBI Taxonomy" id="642589"/>
    <lineage>
        <taxon>Bacteria</taxon>
        <taxon>Bacillati</taxon>
        <taxon>Bacillota</taxon>
        <taxon>Clostridia</taxon>
        <taxon>Eubacteriales</taxon>
        <taxon>Acutalibacteraceae</taxon>
        <taxon>Caproiciproducens</taxon>
    </lineage>
</organism>
<keyword evidence="6 8" id="KW-1133">Transmembrane helix</keyword>
<keyword evidence="5 8" id="KW-0812">Transmembrane</keyword>
<dbReference type="RefSeq" id="WP_135656974.1">
    <property type="nucleotide sequence ID" value="NZ_SRMQ01000001.1"/>
</dbReference>
<dbReference type="Pfam" id="PF01618">
    <property type="entry name" value="MotA_ExbB"/>
    <property type="match status" value="1"/>
</dbReference>
<feature type="transmembrane region" description="Helical" evidence="8">
    <location>
        <begin position="7"/>
        <end position="30"/>
    </location>
</feature>
<dbReference type="InterPro" id="IPR000540">
    <property type="entry name" value="Flag_MotA_CS"/>
</dbReference>
<dbReference type="Proteomes" id="UP000297714">
    <property type="component" value="Unassembled WGS sequence"/>
</dbReference>
<sequence length="284" mass="31488">MDFTSIVGFIAGLALVIFGIVFDQSAGVIWSTIWNFVDYPSMAITFGGTIAATVISFPISYFMGIPKHMKVIMRGNQYKPQEYIDTIVDFAQEARRKGLLSLEDKASQLKDTFMQDSIMLIVDAIDPAKVKEILEDKLNGLEDRHSHVWQFYERFSTYAPAFGMIGTLIGLINMLANMDMNSDGGATKMARGMSTALITTFYGSMISNLLLTPLAHKLHMLHDEEMVCKEIVVEGVVAIQAGDNPKHIEERLNAYVNESKRIQKVGTFAGASSSSNDKKTKGKH</sequence>
<dbReference type="GO" id="GO:0005886">
    <property type="term" value="C:plasma membrane"/>
    <property type="evidence" value="ECO:0007669"/>
    <property type="project" value="UniProtKB-SubCell"/>
</dbReference>
<evidence type="ECO:0000259" key="9">
    <source>
        <dbReference type="Pfam" id="PF01618"/>
    </source>
</evidence>
<evidence type="ECO:0000256" key="4">
    <source>
        <dbReference type="ARBA" id="ARBA00022475"/>
    </source>
</evidence>
<dbReference type="OrthoDB" id="9806929at2"/>
<evidence type="ECO:0000313" key="11">
    <source>
        <dbReference type="Proteomes" id="UP000297714"/>
    </source>
</evidence>
<name>A0A4Z0Y4V9_9FIRM</name>
<dbReference type="PANTHER" id="PTHR30433">
    <property type="entry name" value="CHEMOTAXIS PROTEIN MOTA"/>
    <property type="match status" value="1"/>
</dbReference>
<dbReference type="AlphaFoldDB" id="A0A4Z0Y4V9"/>
<keyword evidence="11" id="KW-1185">Reference proteome</keyword>
<evidence type="ECO:0000256" key="7">
    <source>
        <dbReference type="ARBA" id="ARBA00023136"/>
    </source>
</evidence>
<evidence type="ECO:0000256" key="1">
    <source>
        <dbReference type="ARBA" id="ARBA00004651"/>
    </source>
</evidence>
<keyword evidence="3" id="KW-0813">Transport</keyword>
<dbReference type="EMBL" id="SRMQ01000001">
    <property type="protein sequence ID" value="TGJ77897.1"/>
    <property type="molecule type" value="Genomic_DNA"/>
</dbReference>
<proteinExistence type="inferred from homology"/>
<comment type="subcellular location">
    <subcellularLocation>
        <location evidence="1">Cell membrane</location>
        <topology evidence="1">Multi-pass membrane protein</topology>
    </subcellularLocation>
</comment>
<dbReference type="InterPro" id="IPR002898">
    <property type="entry name" value="MotA_ExbB_proton_chnl"/>
</dbReference>
<dbReference type="GO" id="GO:0006935">
    <property type="term" value="P:chemotaxis"/>
    <property type="evidence" value="ECO:0007669"/>
    <property type="project" value="InterPro"/>
</dbReference>
<evidence type="ECO:0000256" key="2">
    <source>
        <dbReference type="ARBA" id="ARBA00008038"/>
    </source>
</evidence>
<keyword evidence="4" id="KW-1003">Cell membrane</keyword>
<evidence type="ECO:0000256" key="5">
    <source>
        <dbReference type="ARBA" id="ARBA00022692"/>
    </source>
</evidence>